<evidence type="ECO:0000313" key="3">
    <source>
        <dbReference type="EMBL" id="PHO16959.1"/>
    </source>
</evidence>
<dbReference type="KEGG" id="amol:AMOL_2120"/>
<evidence type="ECO:0000313" key="2">
    <source>
        <dbReference type="EMBL" id="AXX93073.1"/>
    </source>
</evidence>
<keyword evidence="1" id="KW-0812">Transmembrane</keyword>
<keyword evidence="4" id="KW-1185">Reference proteome</keyword>
<keyword evidence="1" id="KW-0472">Membrane</keyword>
<proteinExistence type="predicted"/>
<dbReference type="Proteomes" id="UP000221222">
    <property type="component" value="Unassembled WGS sequence"/>
</dbReference>
<dbReference type="RefSeq" id="WP_099343552.1">
    <property type="nucleotide sequence ID" value="NZ_CP032098.1"/>
</dbReference>
<keyword evidence="1" id="KW-1133">Transmembrane helix</keyword>
<name>A0A2G1DEP1_9BACT</name>
<evidence type="ECO:0000313" key="4">
    <source>
        <dbReference type="Proteomes" id="UP000221222"/>
    </source>
</evidence>
<feature type="transmembrane region" description="Helical" evidence="1">
    <location>
        <begin position="6"/>
        <end position="24"/>
    </location>
</feature>
<gene>
    <name evidence="2" type="ORF">AMOL_2120</name>
    <name evidence="3" type="ORF">CPU12_13000</name>
</gene>
<dbReference type="EMBL" id="NXFY01000028">
    <property type="protein sequence ID" value="PHO16959.1"/>
    <property type="molecule type" value="Genomic_DNA"/>
</dbReference>
<evidence type="ECO:0000256" key="1">
    <source>
        <dbReference type="SAM" id="Phobius"/>
    </source>
</evidence>
<dbReference type="EMBL" id="CP032098">
    <property type="protein sequence ID" value="AXX93073.1"/>
    <property type="molecule type" value="Genomic_DNA"/>
</dbReference>
<protein>
    <submittedName>
        <fullName evidence="2">Membrane protein</fullName>
    </submittedName>
</protein>
<dbReference type="AlphaFoldDB" id="A0A2G1DEP1"/>
<sequence>MENLDKIIVLVIVFVSAFITWKVIKDFYITKFHKVYAHLIAVITSCFMLLSTMFLFAPKNYQRGQTPEVDLSFISIASVFAMVAVIYILFKYIPSKNK</sequence>
<evidence type="ECO:0000313" key="5">
    <source>
        <dbReference type="Proteomes" id="UP000262712"/>
    </source>
</evidence>
<feature type="transmembrane region" description="Helical" evidence="1">
    <location>
        <begin position="36"/>
        <end position="57"/>
    </location>
</feature>
<reference evidence="3 4" key="1">
    <citation type="submission" date="2017-09" db="EMBL/GenBank/DDBJ databases">
        <title>Arcobacter canalis sp. nov., a new species isolated from a water canal contaminated with urban sewage.</title>
        <authorList>
            <person name="Perez-Cataluna A."/>
            <person name="Salas-Masso N."/>
            <person name="Figueras M.J."/>
        </authorList>
    </citation>
    <scope>NUCLEOTIDE SEQUENCE [LARGE SCALE GENOMIC DNA]</scope>
    <source>
        <strain evidence="3 4">F98-3</strain>
    </source>
</reference>
<accession>A0A2G1DEP1</accession>
<feature type="transmembrane region" description="Helical" evidence="1">
    <location>
        <begin position="69"/>
        <end position="90"/>
    </location>
</feature>
<organism evidence="3 4">
    <name type="scientific">Malaciobacter molluscorum LMG 25693</name>
    <dbReference type="NCBI Taxonomy" id="870501"/>
    <lineage>
        <taxon>Bacteria</taxon>
        <taxon>Pseudomonadati</taxon>
        <taxon>Campylobacterota</taxon>
        <taxon>Epsilonproteobacteria</taxon>
        <taxon>Campylobacterales</taxon>
        <taxon>Arcobacteraceae</taxon>
        <taxon>Malaciobacter</taxon>
    </lineage>
</organism>
<dbReference type="Proteomes" id="UP000262712">
    <property type="component" value="Chromosome"/>
</dbReference>
<reference evidence="2 5" key="2">
    <citation type="submission" date="2018-08" db="EMBL/GenBank/DDBJ databases">
        <title>Complete genome of the Arcobacter molluscorum type strain LMG 25693.</title>
        <authorList>
            <person name="Miller W.G."/>
            <person name="Yee E."/>
            <person name="Bono J.L."/>
        </authorList>
    </citation>
    <scope>NUCLEOTIDE SEQUENCE [LARGE SCALE GENOMIC DNA]</scope>
    <source>
        <strain evidence="2 5">CECT 7696</strain>
    </source>
</reference>